<dbReference type="InterPro" id="IPR004220">
    <property type="entry name" value="5-COMe_2-OHmuconate_Isoase"/>
</dbReference>
<dbReference type="PANTHER" id="PTHR37950">
    <property type="entry name" value="4-HYDROXYPHENYLACETATE CATABOLISM PROTEIN"/>
    <property type="match status" value="1"/>
</dbReference>
<evidence type="ECO:0000313" key="1">
    <source>
        <dbReference type="EMBL" id="CCO47413.1"/>
    </source>
</evidence>
<dbReference type="CDD" id="cd00580">
    <property type="entry name" value="CHMI"/>
    <property type="match status" value="1"/>
</dbReference>
<dbReference type="SUPFAM" id="SSF55331">
    <property type="entry name" value="Tautomerase/MIF"/>
    <property type="match status" value="1"/>
</dbReference>
<dbReference type="AlphaFoldDB" id="A0AAV2VSP3"/>
<dbReference type="PANTHER" id="PTHR37950:SF1">
    <property type="entry name" value="4-HYDROXYPHENYLACETATE CATABOLISM PROTEIN"/>
    <property type="match status" value="1"/>
</dbReference>
<dbReference type="Gene3D" id="3.30.429.10">
    <property type="entry name" value="Macrophage Migration Inhibitory Factor"/>
    <property type="match status" value="1"/>
</dbReference>
<protein>
    <submittedName>
        <fullName evidence="1">5-carboxymethyl-2-hydroxymuconate isomerase</fullName>
    </submittedName>
</protein>
<dbReference type="EMBL" id="CAOF01000120">
    <property type="protein sequence ID" value="CCO47413.1"/>
    <property type="molecule type" value="Genomic_DNA"/>
</dbReference>
<accession>A0AAV2VSP3</accession>
<name>A0AAV2VSP3_9VIBR</name>
<sequence>MPHFVMEYSANLDSDIDFSDLFEKLANVAQTTGVFPLGGIRIRAHRCEQFRVAEGDPENRFLQLSIKVGSGRTEDTLKDVGDTIHAFMTDYLASVFERHYLSFGLEITELHPTLNYKKNNIHQKLAK</sequence>
<comment type="caution">
    <text evidence="1">The sequence shown here is derived from an EMBL/GenBank/DDBJ whole genome shotgun (WGS) entry which is preliminary data.</text>
</comment>
<reference evidence="1 2" key="1">
    <citation type="journal article" date="2013" name="ISME J.">
        <title>Comparative genomics of pathogenic lineages of Vibrio nigripulchritudo identifies virulence-associated traits.</title>
        <authorList>
            <person name="Goudenege D."/>
            <person name="Labreuche Y."/>
            <person name="Krin E."/>
            <person name="Ansquer D."/>
            <person name="Mangenot S."/>
            <person name="Calteau A."/>
            <person name="Medigue C."/>
            <person name="Mazel D."/>
            <person name="Polz M.F."/>
            <person name="Le Roux F."/>
        </authorList>
    </citation>
    <scope>NUCLEOTIDE SEQUENCE [LARGE SCALE GENOMIC DNA]</scope>
    <source>
        <strain evidence="1 2">SOn1</strain>
    </source>
</reference>
<dbReference type="Proteomes" id="UP000018211">
    <property type="component" value="Unassembled WGS sequence"/>
</dbReference>
<dbReference type="Pfam" id="PF02962">
    <property type="entry name" value="CHMI"/>
    <property type="match status" value="1"/>
</dbReference>
<evidence type="ECO:0000313" key="2">
    <source>
        <dbReference type="Proteomes" id="UP000018211"/>
    </source>
</evidence>
<keyword evidence="1" id="KW-0413">Isomerase</keyword>
<dbReference type="RefSeq" id="WP_022612233.1">
    <property type="nucleotide sequence ID" value="NZ_LK391965.1"/>
</dbReference>
<gene>
    <name evidence="1" type="ORF">VIBNISOn1_30107</name>
</gene>
<dbReference type="InterPro" id="IPR014347">
    <property type="entry name" value="Tautomerase/MIF_sf"/>
</dbReference>
<proteinExistence type="predicted"/>
<organism evidence="1 2">
    <name type="scientific">Vibrio nigripulchritudo SOn1</name>
    <dbReference type="NCBI Taxonomy" id="1238450"/>
    <lineage>
        <taxon>Bacteria</taxon>
        <taxon>Pseudomonadati</taxon>
        <taxon>Pseudomonadota</taxon>
        <taxon>Gammaproteobacteria</taxon>
        <taxon>Vibrionales</taxon>
        <taxon>Vibrionaceae</taxon>
        <taxon>Vibrio</taxon>
    </lineage>
</organism>
<dbReference type="GO" id="GO:0008704">
    <property type="term" value="F:5-carboxymethyl-2-hydroxymuconate delta-isomerase activity"/>
    <property type="evidence" value="ECO:0007669"/>
    <property type="project" value="InterPro"/>
</dbReference>